<gene>
    <name evidence="1" type="ORF">QJS35_22850</name>
</gene>
<protein>
    <submittedName>
        <fullName evidence="1">Deoxyuridine 5'-triphosphate nucleotidohydrolase</fullName>
    </submittedName>
</protein>
<dbReference type="InterPro" id="IPR036157">
    <property type="entry name" value="dUTPase-like_sf"/>
</dbReference>
<dbReference type="EMBL" id="JASKHM010000014">
    <property type="protein sequence ID" value="MEQ4485231.1"/>
    <property type="molecule type" value="Genomic_DNA"/>
</dbReference>
<proteinExistence type="predicted"/>
<dbReference type="Gene3D" id="2.70.40.10">
    <property type="match status" value="1"/>
</dbReference>
<dbReference type="SUPFAM" id="SSF51283">
    <property type="entry name" value="dUTPase-like"/>
    <property type="match status" value="1"/>
</dbReference>
<organism evidence="1 2">
    <name type="scientific">Cohnella silvisoli</name>
    <dbReference type="NCBI Taxonomy" id="2873699"/>
    <lineage>
        <taxon>Bacteria</taxon>
        <taxon>Bacillati</taxon>
        <taxon>Bacillota</taxon>
        <taxon>Bacilli</taxon>
        <taxon>Bacillales</taxon>
        <taxon>Paenibacillaceae</taxon>
        <taxon>Cohnella</taxon>
    </lineage>
</organism>
<evidence type="ECO:0000313" key="2">
    <source>
        <dbReference type="Proteomes" id="UP001493487"/>
    </source>
</evidence>
<name>A0ABV1L080_9BACL</name>
<evidence type="ECO:0000313" key="1">
    <source>
        <dbReference type="EMBL" id="MEQ4485231.1"/>
    </source>
</evidence>
<dbReference type="Proteomes" id="UP001493487">
    <property type="component" value="Unassembled WGS sequence"/>
</dbReference>
<keyword evidence="2" id="KW-1185">Reference proteome</keyword>
<reference evidence="1 2" key="1">
    <citation type="journal article" date="2023" name="Genome Announc.">
        <title>Pan-Genome Analyses of the Genus Cohnella and Proposal of the Novel Species Cohnella silvisoli sp. nov., Isolated from Forest Soil.</title>
        <authorList>
            <person name="Wang C."/>
            <person name="Mao L."/>
            <person name="Bao G."/>
            <person name="Zhu H."/>
        </authorList>
    </citation>
    <scope>NUCLEOTIDE SEQUENCE [LARGE SCALE GENOMIC DNA]</scope>
    <source>
        <strain evidence="1 2">NL03-T5-1</strain>
    </source>
</reference>
<accession>A0ABV1L080</accession>
<dbReference type="RefSeq" id="WP_232187336.1">
    <property type="nucleotide sequence ID" value="NZ_JAIOAP010000012.1"/>
</dbReference>
<sequence length="151" mass="16133">MNINIQRLRPDATLPTGSATFDLYAAESGVIAPGLVAKIPLGLTFEIPPGHVMIVTARPDLAFITPLRQANGICVIGPDNSEEAALIFEHVDVPEEAEYGRELITLDGGVETWDIGLEYEVGSYLVRKGDRVASGFVIPVPAVTFTEVDAA</sequence>
<comment type="caution">
    <text evidence="1">The sequence shown here is derived from an EMBL/GenBank/DDBJ whole genome shotgun (WGS) entry which is preliminary data.</text>
</comment>